<gene>
    <name evidence="1" type="ORF">PFRI_03740</name>
</gene>
<dbReference type="Proteomes" id="UP000184514">
    <property type="component" value="Unassembled WGS sequence"/>
</dbReference>
<dbReference type="EMBL" id="MLCB01000029">
    <property type="protein sequence ID" value="OJI95372.1"/>
    <property type="molecule type" value="Genomic_DNA"/>
</dbReference>
<accession>A0A1L9P1K5</accession>
<dbReference type="STRING" id="696762.PFRI_03740"/>
<organism evidence="1 2">
    <name type="scientific">Planktotalea frisia</name>
    <dbReference type="NCBI Taxonomy" id="696762"/>
    <lineage>
        <taxon>Bacteria</taxon>
        <taxon>Pseudomonadati</taxon>
        <taxon>Pseudomonadota</taxon>
        <taxon>Alphaproteobacteria</taxon>
        <taxon>Rhodobacterales</taxon>
        <taxon>Paracoccaceae</taxon>
        <taxon>Planktotalea</taxon>
    </lineage>
</organism>
<protein>
    <recommendedName>
        <fullName evidence="3">Antitoxin ParD4</fullName>
    </recommendedName>
</protein>
<proteinExistence type="predicted"/>
<sequence>MSDTLNLNVRIRGALRDHVSRELDSGVYENVSEYVRALIGRDQQLTEQMAFEKMKTQLQADFAQKDEDCTPLSADNVFARNATL</sequence>
<comment type="caution">
    <text evidence="1">The sequence shown here is derived from an EMBL/GenBank/DDBJ whole genome shotgun (WGS) entry which is preliminary data.</text>
</comment>
<evidence type="ECO:0000313" key="2">
    <source>
        <dbReference type="Proteomes" id="UP000184514"/>
    </source>
</evidence>
<name>A0A1L9P1K5_9RHOB</name>
<evidence type="ECO:0008006" key="3">
    <source>
        <dbReference type="Google" id="ProtNLM"/>
    </source>
</evidence>
<dbReference type="RefSeq" id="WP_072629073.1">
    <property type="nucleotide sequence ID" value="NZ_MLCB01000029.1"/>
</dbReference>
<dbReference type="AlphaFoldDB" id="A0A1L9P1K5"/>
<evidence type="ECO:0000313" key="1">
    <source>
        <dbReference type="EMBL" id="OJI95372.1"/>
    </source>
</evidence>
<dbReference type="InterPro" id="IPR038296">
    <property type="entry name" value="ParD_sf"/>
</dbReference>
<dbReference type="OrthoDB" id="9811310at2"/>
<keyword evidence="2" id="KW-1185">Reference proteome</keyword>
<dbReference type="Gene3D" id="6.10.10.120">
    <property type="entry name" value="Antitoxin ParD1-like"/>
    <property type="match status" value="1"/>
</dbReference>
<reference evidence="1 2" key="1">
    <citation type="submission" date="2016-10" db="EMBL/GenBank/DDBJ databases">
        <title>Genome sequence of Planktotalea frisia SH6-1.</title>
        <authorList>
            <person name="Poehlein A."/>
            <person name="Bakenhus I."/>
            <person name="Voget S."/>
            <person name="Brinkhoff T."/>
            <person name="Simon M."/>
        </authorList>
    </citation>
    <scope>NUCLEOTIDE SEQUENCE [LARGE SCALE GENOMIC DNA]</scope>
    <source>
        <strain evidence="1 2">SH6-1</strain>
    </source>
</reference>